<evidence type="ECO:0000313" key="7">
    <source>
        <dbReference type="EMBL" id="RAL26305.1"/>
    </source>
</evidence>
<sequence>MHLYGLKETLPNLSLFTRFDPDRYYREVATDQAGLESAIRIAKKLLYNIERQPYDEGNQKVLLFINSYLGNAYRVLDQPEPAIEYLTVAEKLARQIGNPAILSRTLIRLGEAYKYGSQYDKALECFQEVKDLTQCDELYFYYDFALQHIGKCLMELGRYDEALEHFHKALALRKQKEKEELIKSTEVALKLAQQLKDQEGCLGFDDEEG</sequence>
<feature type="repeat" description="TPR" evidence="6">
    <location>
        <begin position="143"/>
        <end position="176"/>
    </location>
</feature>
<evidence type="ECO:0000256" key="2">
    <source>
        <dbReference type="ARBA" id="ARBA00022490"/>
    </source>
</evidence>
<evidence type="ECO:0000256" key="3">
    <source>
        <dbReference type="ARBA" id="ARBA00022737"/>
    </source>
</evidence>
<reference evidence="7 8" key="1">
    <citation type="submission" date="2018-06" db="EMBL/GenBank/DDBJ databases">
        <title>Thermoflavimicrobium daqus sp. nov., a thermophilic microbe isolated from Moutai-flavour Daqu.</title>
        <authorList>
            <person name="Wang X."/>
            <person name="Zhou H."/>
        </authorList>
    </citation>
    <scope>NUCLEOTIDE SEQUENCE [LARGE SCALE GENOMIC DNA]</scope>
    <source>
        <strain evidence="7 8">FBKL4.011</strain>
    </source>
</reference>
<comment type="subcellular location">
    <subcellularLocation>
        <location evidence="1">Cytoplasm</location>
    </subcellularLocation>
</comment>
<organism evidence="7 8">
    <name type="scientific">Thermoflavimicrobium daqui</name>
    <dbReference type="NCBI Taxonomy" id="2137476"/>
    <lineage>
        <taxon>Bacteria</taxon>
        <taxon>Bacillati</taxon>
        <taxon>Bacillota</taxon>
        <taxon>Bacilli</taxon>
        <taxon>Bacillales</taxon>
        <taxon>Thermoactinomycetaceae</taxon>
        <taxon>Thermoflavimicrobium</taxon>
    </lineage>
</organism>
<evidence type="ECO:0000256" key="5">
    <source>
        <dbReference type="ARBA" id="ARBA00038253"/>
    </source>
</evidence>
<dbReference type="InterPro" id="IPR019734">
    <property type="entry name" value="TPR_rpt"/>
</dbReference>
<dbReference type="OrthoDB" id="1652507at2"/>
<dbReference type="GO" id="GO:0005737">
    <property type="term" value="C:cytoplasm"/>
    <property type="evidence" value="ECO:0007669"/>
    <property type="project" value="UniProtKB-SubCell"/>
</dbReference>
<reference evidence="7 8" key="2">
    <citation type="submission" date="2018-06" db="EMBL/GenBank/DDBJ databases">
        <authorList>
            <person name="Zhirakovskaya E."/>
        </authorList>
    </citation>
    <scope>NUCLEOTIDE SEQUENCE [LARGE SCALE GENOMIC DNA]</scope>
    <source>
        <strain evidence="7 8">FBKL4.011</strain>
    </source>
</reference>
<dbReference type="Gene3D" id="1.25.40.10">
    <property type="entry name" value="Tetratricopeptide repeat domain"/>
    <property type="match status" value="2"/>
</dbReference>
<comment type="caution">
    <text evidence="7">The sequence shown here is derived from an EMBL/GenBank/DDBJ whole genome shotgun (WGS) entry which is preliminary data.</text>
</comment>
<proteinExistence type="inferred from homology"/>
<dbReference type="EMBL" id="QJKK01000002">
    <property type="protein sequence ID" value="RAL26305.1"/>
    <property type="molecule type" value="Genomic_DNA"/>
</dbReference>
<gene>
    <name evidence="7" type="ORF">DL897_04735</name>
</gene>
<dbReference type="SMART" id="SM00028">
    <property type="entry name" value="TPR"/>
    <property type="match status" value="3"/>
</dbReference>
<evidence type="ECO:0000256" key="4">
    <source>
        <dbReference type="ARBA" id="ARBA00022803"/>
    </source>
</evidence>
<name>A0A364K7M7_9BACL</name>
<dbReference type="Pfam" id="PF13174">
    <property type="entry name" value="TPR_6"/>
    <property type="match status" value="1"/>
</dbReference>
<dbReference type="PANTHER" id="PTHR46630:SF1">
    <property type="entry name" value="TETRATRICOPEPTIDE REPEAT PROTEIN 29"/>
    <property type="match status" value="1"/>
</dbReference>
<evidence type="ECO:0000256" key="6">
    <source>
        <dbReference type="PROSITE-ProRule" id="PRU00339"/>
    </source>
</evidence>
<dbReference type="RefSeq" id="WP_113657990.1">
    <property type="nucleotide sequence ID" value="NZ_KZ845664.1"/>
</dbReference>
<dbReference type="Pfam" id="PF00515">
    <property type="entry name" value="TPR_1"/>
    <property type="match status" value="1"/>
</dbReference>
<evidence type="ECO:0000313" key="8">
    <source>
        <dbReference type="Proteomes" id="UP000251213"/>
    </source>
</evidence>
<keyword evidence="3" id="KW-0677">Repeat</keyword>
<dbReference type="SUPFAM" id="SSF48452">
    <property type="entry name" value="TPR-like"/>
    <property type="match status" value="1"/>
</dbReference>
<feature type="repeat" description="TPR" evidence="6">
    <location>
        <begin position="103"/>
        <end position="136"/>
    </location>
</feature>
<evidence type="ECO:0000256" key="1">
    <source>
        <dbReference type="ARBA" id="ARBA00004496"/>
    </source>
</evidence>
<keyword evidence="8" id="KW-1185">Reference proteome</keyword>
<dbReference type="Proteomes" id="UP000251213">
    <property type="component" value="Unassembled WGS sequence"/>
</dbReference>
<dbReference type="PROSITE" id="PS50005">
    <property type="entry name" value="TPR"/>
    <property type="match status" value="2"/>
</dbReference>
<keyword evidence="4 6" id="KW-0802">TPR repeat</keyword>
<dbReference type="InterPro" id="IPR051476">
    <property type="entry name" value="Bac_ResReg_Asp_Phosphatase"/>
</dbReference>
<comment type="similarity">
    <text evidence="5">Belongs to the Rap family.</text>
</comment>
<dbReference type="PANTHER" id="PTHR46630">
    <property type="entry name" value="TETRATRICOPEPTIDE REPEAT PROTEIN 29"/>
    <property type="match status" value="1"/>
</dbReference>
<dbReference type="AlphaFoldDB" id="A0A364K7M7"/>
<keyword evidence="2" id="KW-0963">Cytoplasm</keyword>
<protein>
    <submittedName>
        <fullName evidence="7">Uncharacterized protein</fullName>
    </submittedName>
</protein>
<accession>A0A364K7M7</accession>
<dbReference type="InterPro" id="IPR011990">
    <property type="entry name" value="TPR-like_helical_dom_sf"/>
</dbReference>